<protein>
    <recommendedName>
        <fullName evidence="4">FtsK domain-containing protein</fullName>
    </recommendedName>
</protein>
<dbReference type="InterPro" id="IPR036390">
    <property type="entry name" value="WH_DNA-bd_sf"/>
</dbReference>
<dbReference type="SUPFAM" id="SSF46785">
    <property type="entry name" value="Winged helix' DNA-binding domain"/>
    <property type="match status" value="1"/>
</dbReference>
<evidence type="ECO:0000259" key="4">
    <source>
        <dbReference type="PROSITE" id="PS50901"/>
    </source>
</evidence>
<keyword evidence="1" id="KW-0067">ATP-binding</keyword>
<reference evidence="6" key="1">
    <citation type="journal article" date="2019" name="Int. J. Syst. Evol. Microbiol.">
        <title>The Global Catalogue of Microorganisms (GCM) 10K type strain sequencing project: providing services to taxonomists for standard genome sequencing and annotation.</title>
        <authorList>
            <consortium name="The Broad Institute Genomics Platform"/>
            <consortium name="The Broad Institute Genome Sequencing Center for Infectious Disease"/>
            <person name="Wu L."/>
            <person name="Ma J."/>
        </authorList>
    </citation>
    <scope>NUCLEOTIDE SEQUENCE [LARGE SCALE GENOMIC DNA]</scope>
    <source>
        <strain evidence="6">JCM 17933</strain>
    </source>
</reference>
<dbReference type="EMBL" id="BAABHF010000101">
    <property type="protein sequence ID" value="GAA4522994.1"/>
    <property type="molecule type" value="Genomic_DNA"/>
</dbReference>
<feature type="domain" description="FtsK" evidence="4">
    <location>
        <begin position="295"/>
        <end position="473"/>
    </location>
</feature>
<comment type="caution">
    <text evidence="5">The sequence shown here is derived from an EMBL/GenBank/DDBJ whole genome shotgun (WGS) entry which is preliminary data.</text>
</comment>
<keyword evidence="3" id="KW-1133">Transmembrane helix</keyword>
<feature type="binding site" evidence="1">
    <location>
        <begin position="315"/>
        <end position="322"/>
    </location>
    <ligand>
        <name>ATP</name>
        <dbReference type="ChEBI" id="CHEBI:30616"/>
    </ligand>
</feature>
<evidence type="ECO:0000313" key="5">
    <source>
        <dbReference type="EMBL" id="GAA4522994.1"/>
    </source>
</evidence>
<dbReference type="InterPro" id="IPR027417">
    <property type="entry name" value="P-loop_NTPase"/>
</dbReference>
<proteinExistence type="predicted"/>
<accession>A0ABP8R9S7</accession>
<dbReference type="Proteomes" id="UP001500503">
    <property type="component" value="Unassembled WGS sequence"/>
</dbReference>
<keyword evidence="3" id="KW-0812">Transmembrane</keyword>
<keyword evidence="1" id="KW-0547">Nucleotide-binding</keyword>
<evidence type="ECO:0000256" key="3">
    <source>
        <dbReference type="SAM" id="Phobius"/>
    </source>
</evidence>
<feature type="transmembrane region" description="Helical" evidence="3">
    <location>
        <begin position="60"/>
        <end position="81"/>
    </location>
</feature>
<feature type="transmembrane region" description="Helical" evidence="3">
    <location>
        <begin position="118"/>
        <end position="137"/>
    </location>
</feature>
<feature type="compositionally biased region" description="Basic and acidic residues" evidence="2">
    <location>
        <begin position="1"/>
        <end position="17"/>
    </location>
</feature>
<evidence type="ECO:0000256" key="2">
    <source>
        <dbReference type="SAM" id="MobiDB-lite"/>
    </source>
</evidence>
<keyword evidence="3" id="KW-0472">Membrane</keyword>
<dbReference type="PROSITE" id="PS50901">
    <property type="entry name" value="FTSK"/>
    <property type="match status" value="1"/>
</dbReference>
<organism evidence="5 6">
    <name type="scientific">Actinoallomurus oryzae</name>
    <dbReference type="NCBI Taxonomy" id="502180"/>
    <lineage>
        <taxon>Bacteria</taxon>
        <taxon>Bacillati</taxon>
        <taxon>Actinomycetota</taxon>
        <taxon>Actinomycetes</taxon>
        <taxon>Streptosporangiales</taxon>
        <taxon>Thermomonosporaceae</taxon>
        <taxon>Actinoallomurus</taxon>
    </lineage>
</organism>
<gene>
    <name evidence="5" type="ORF">GCM10023191_102440</name>
</gene>
<dbReference type="Gene3D" id="3.40.50.300">
    <property type="entry name" value="P-loop containing nucleotide triphosphate hydrolases"/>
    <property type="match status" value="1"/>
</dbReference>
<dbReference type="RefSeq" id="WP_345475950.1">
    <property type="nucleotide sequence ID" value="NZ_BAABHF010000101.1"/>
</dbReference>
<keyword evidence="6" id="KW-1185">Reference proteome</keyword>
<name>A0ABP8R9S7_9ACTN</name>
<evidence type="ECO:0000313" key="6">
    <source>
        <dbReference type="Proteomes" id="UP001500503"/>
    </source>
</evidence>
<dbReference type="InterPro" id="IPR002543">
    <property type="entry name" value="FtsK_dom"/>
</dbReference>
<feature type="region of interest" description="Disordered" evidence="2">
    <location>
        <begin position="1"/>
        <end position="39"/>
    </location>
</feature>
<dbReference type="SUPFAM" id="SSF52540">
    <property type="entry name" value="P-loop containing nucleoside triphosphate hydrolases"/>
    <property type="match status" value="1"/>
</dbReference>
<evidence type="ECO:0000256" key="1">
    <source>
        <dbReference type="PROSITE-ProRule" id="PRU00289"/>
    </source>
</evidence>
<feature type="transmembrane region" description="Helical" evidence="3">
    <location>
        <begin position="87"/>
        <end position="106"/>
    </location>
</feature>
<sequence>MATKTKDRREDQAKPEQTDADAGQDVTGEEEATSQWRPASWPGRVWSDVRATRWRLRRQLLPHTVAAGVGGTGLAAHAIAAHGAAPGQIAMVLAGTSVPAALWIARKVKKRKPRWTKRVLLAGLIGAGWLTLAPYGMGPEQAALLIGAEYALAARWWQHHRPGYPDPAAPPPTKEKLESAEQIMADYREFAASKGAALEGSVLINPVQTRYTIAFDLGLNRGKQSIATLYSNLGKLATALDCNVEDLVPEPHPVLSSAWCRLQVLIDSPIAGNVDFTGPRREGGLLRLGPYADGDGEVPYKLYTPGSMWSGVVIGGTGIGKSRLIENAVISAISGGDTVYWFLDPQNGTSSPALAEHADWFATLDNADDVLDALLAIVDARGRQNAAMGIMEFTPSPERPGLLVVIDECHVVFADPNKAADWARIAREGRKVGVALLLASQYPGLETFGGKDAMRSSVMAGNAFALHTVSNQAKGLIPGLTVDPKELPKIPGYGYVLGTDPDIGLRTAPWRNRNTGSKAAQWLADQPMPGLDTFAATATLLSTEAYRDRHENNTTAYDAAREFVDALTRGELPDQTRRRARRTRSAQPAAADLGRIISFPGPITQAVHQRPAVTGPNAVATAGAAAAPLALGDSHRMVLAAIAAGNSQPKGICDAVGLSRRQVQDLLAELLRAGYVTRTGAGSAVRYSPAA</sequence>